<evidence type="ECO:0000313" key="2">
    <source>
        <dbReference type="Proteomes" id="UP000239181"/>
    </source>
</evidence>
<proteinExistence type="predicted"/>
<dbReference type="EMBL" id="PDET01000007">
    <property type="protein sequence ID" value="PRD15322.1"/>
    <property type="molecule type" value="Genomic_DNA"/>
</dbReference>
<evidence type="ECO:0000313" key="1">
    <source>
        <dbReference type="EMBL" id="PRD15322.1"/>
    </source>
</evidence>
<dbReference type="Pfam" id="PF06891">
    <property type="entry name" value="P2_Phage_GpR"/>
    <property type="match status" value="1"/>
</dbReference>
<dbReference type="RefSeq" id="WP_105593100.1">
    <property type="nucleotide sequence ID" value="NZ_PDET01000007.1"/>
</dbReference>
<sequence length="155" mass="17498">MLKPKQLREALSRSVPLLQRNPDSLNMFVDNGRIVSTLAASLSFEYQYQLNLVITDYGGDIDLVMVPVLAWLREHQPDIMATDEKRRTGFTFKADVLSDTLCDLSIDLQLTERVIVREESGALHVTHAGEPPLPENIPRPRQQFAGGELVSEWQP</sequence>
<dbReference type="OrthoDB" id="8564199at2"/>
<name>A0A2S9IC11_9GAMM</name>
<organism evidence="1 2">
    <name type="scientific">Pantoea coffeiphila</name>
    <dbReference type="NCBI Taxonomy" id="1465635"/>
    <lineage>
        <taxon>Bacteria</taxon>
        <taxon>Pseudomonadati</taxon>
        <taxon>Pseudomonadota</taxon>
        <taxon>Gammaproteobacteria</taxon>
        <taxon>Enterobacterales</taxon>
        <taxon>Erwiniaceae</taxon>
        <taxon>Pantoea</taxon>
    </lineage>
</organism>
<protein>
    <submittedName>
        <fullName evidence="1">Phage tail protein</fullName>
    </submittedName>
</protein>
<gene>
    <name evidence="1" type="ORF">CQW29_12785</name>
</gene>
<dbReference type="InterPro" id="IPR009678">
    <property type="entry name" value="Phage_tail_completion_R"/>
</dbReference>
<dbReference type="Proteomes" id="UP000239181">
    <property type="component" value="Unassembled WGS sequence"/>
</dbReference>
<comment type="caution">
    <text evidence="1">The sequence shown here is derived from an EMBL/GenBank/DDBJ whole genome shotgun (WGS) entry which is preliminary data.</text>
</comment>
<accession>A0A2S9IC11</accession>
<keyword evidence="2" id="KW-1185">Reference proteome</keyword>
<dbReference type="AlphaFoldDB" id="A0A2S9IC11"/>
<reference evidence="1 2" key="1">
    <citation type="submission" date="2017-10" db="EMBL/GenBank/DDBJ databases">
        <title>Draft genome of two endophytic bacteria isolated from 'guarana' Paullinia cupana (Mart.) Ducke.</title>
        <authorList>
            <person name="Siqueira K.A."/>
            <person name="Liotti R.G."/>
            <person name="Mendes T.A."/>
            <person name="Soares M.A."/>
        </authorList>
    </citation>
    <scope>NUCLEOTIDE SEQUENCE [LARGE SCALE GENOMIC DNA]</scope>
    <source>
        <strain evidence="1 2">342</strain>
    </source>
</reference>